<feature type="chain" id="PRO_5045067305" evidence="2">
    <location>
        <begin position="23"/>
        <end position="201"/>
    </location>
</feature>
<protein>
    <submittedName>
        <fullName evidence="3">DUF3558 domain-containing protein</fullName>
    </submittedName>
</protein>
<proteinExistence type="predicted"/>
<accession>A0ABX1FB50</accession>
<reference evidence="3 4" key="1">
    <citation type="submission" date="2019-08" db="EMBL/GenBank/DDBJ databases">
        <title>Lentzea from Indian Himalayas.</title>
        <authorList>
            <person name="Mandal S."/>
            <person name="Mallick Gupta A."/>
            <person name="Maiti P.K."/>
            <person name="Sarkar J."/>
            <person name="Mandal S."/>
        </authorList>
    </citation>
    <scope>NUCLEOTIDE SEQUENCE [LARGE SCALE GENOMIC DNA]</scope>
    <source>
        <strain evidence="3 4">PSKA42</strain>
    </source>
</reference>
<dbReference type="EMBL" id="VSRL01000009">
    <property type="protein sequence ID" value="NKE56138.1"/>
    <property type="molecule type" value="Genomic_DNA"/>
</dbReference>
<evidence type="ECO:0000256" key="1">
    <source>
        <dbReference type="SAM" id="MobiDB-lite"/>
    </source>
</evidence>
<evidence type="ECO:0000313" key="4">
    <source>
        <dbReference type="Proteomes" id="UP001515943"/>
    </source>
</evidence>
<dbReference type="InterPro" id="IPR024520">
    <property type="entry name" value="DUF3558"/>
</dbReference>
<dbReference type="RefSeq" id="WP_167970556.1">
    <property type="nucleotide sequence ID" value="NZ_VSRL01000009.1"/>
</dbReference>
<gene>
    <name evidence="3" type="ORF">FXN61_04545</name>
</gene>
<comment type="caution">
    <text evidence="3">The sequence shown here is derived from an EMBL/GenBank/DDBJ whole genome shotgun (WGS) entry which is preliminary data.</text>
</comment>
<keyword evidence="4" id="KW-1185">Reference proteome</keyword>
<evidence type="ECO:0000313" key="3">
    <source>
        <dbReference type="EMBL" id="NKE56138.1"/>
    </source>
</evidence>
<name>A0ABX1FB50_9PSEU</name>
<dbReference type="PROSITE" id="PS51257">
    <property type="entry name" value="PROKAR_LIPOPROTEIN"/>
    <property type="match status" value="1"/>
</dbReference>
<evidence type="ECO:0000256" key="2">
    <source>
        <dbReference type="SAM" id="SignalP"/>
    </source>
</evidence>
<feature type="signal peptide" evidence="2">
    <location>
        <begin position="1"/>
        <end position="22"/>
    </location>
</feature>
<dbReference type="Proteomes" id="UP001515943">
    <property type="component" value="Unassembled WGS sequence"/>
</dbReference>
<organism evidence="3 4">
    <name type="scientific">Lentzea indica</name>
    <dbReference type="NCBI Taxonomy" id="2604800"/>
    <lineage>
        <taxon>Bacteria</taxon>
        <taxon>Bacillati</taxon>
        <taxon>Actinomycetota</taxon>
        <taxon>Actinomycetes</taxon>
        <taxon>Pseudonocardiales</taxon>
        <taxon>Pseudonocardiaceae</taxon>
        <taxon>Lentzea</taxon>
    </lineage>
</organism>
<sequence length="201" mass="20226">MRIRTIVAGTAALALLAGCSTGGGTTGTPTNATQPTSTSSSSGGAPKVSNPLNLAAVEAAPCNAVTAAQLTAYGLPGVTGSVNTGSLGASCQWSGTLTAAEMSVGMGILPAGTNLDSQYARKDTFAVFEERPAIQGYPAIVSLLTDQRKEGNCELTVGASDERAILVTFLSDEKSKYFADPCAGATEFANLAITTIKAGVK</sequence>
<feature type="region of interest" description="Disordered" evidence="1">
    <location>
        <begin position="24"/>
        <end position="47"/>
    </location>
</feature>
<feature type="compositionally biased region" description="Low complexity" evidence="1">
    <location>
        <begin position="27"/>
        <end position="46"/>
    </location>
</feature>
<keyword evidence="2" id="KW-0732">Signal</keyword>
<dbReference type="Pfam" id="PF12079">
    <property type="entry name" value="DUF3558"/>
    <property type="match status" value="1"/>
</dbReference>